<dbReference type="PANTHER" id="PTHR43685">
    <property type="entry name" value="GLYCOSYLTRANSFERASE"/>
    <property type="match status" value="1"/>
</dbReference>
<sequence length="322" mass="36918">MGKVSICIPVYNRPQEMERAVRSALEQTYQDIEVVVVDNASTDSTWEVLTKLAASDPRIRAHRNETVLPRVQNWRRAVELAEGEYVKLLFSDDWISATAVERSVEVLDREPDVGFVYTAMTWHYEVPETCYRRSAGRMSSLEFLVRSATVEDQVPVSSSCTLIRRTDLLEAFQDELPTNLPFDFSHGLGLDGTLLWRVADRYPYLHHFPEDLAHSADPHAGEPNTRMQIGAEKHEMMWWAYRNAFAQSVLASRRPAAEIRALRTALLVSCVPLRPTAVARRNFRLYRLLFPGRWWALAPFAASVRGLVWRRVRQPLDPTIPL</sequence>
<gene>
    <name evidence="2" type="ORF">AB5J49_39395</name>
</gene>
<name>A0AB39QD01_9ACTN</name>
<dbReference type="InterPro" id="IPR001173">
    <property type="entry name" value="Glyco_trans_2-like"/>
</dbReference>
<accession>A0AB39QD01</accession>
<dbReference type="RefSeq" id="WP_369173680.1">
    <property type="nucleotide sequence ID" value="NZ_CP163439.1"/>
</dbReference>
<dbReference type="Pfam" id="PF00535">
    <property type="entry name" value="Glycos_transf_2"/>
    <property type="match status" value="1"/>
</dbReference>
<protein>
    <submittedName>
        <fullName evidence="2">Glycosyltransferase family 2 protein</fullName>
    </submittedName>
</protein>
<dbReference type="CDD" id="cd00761">
    <property type="entry name" value="Glyco_tranf_GTA_type"/>
    <property type="match status" value="1"/>
</dbReference>
<dbReference type="Gene3D" id="3.90.550.10">
    <property type="entry name" value="Spore Coat Polysaccharide Biosynthesis Protein SpsA, Chain A"/>
    <property type="match status" value="1"/>
</dbReference>
<dbReference type="AlphaFoldDB" id="A0AB39QD01"/>
<reference evidence="2" key="1">
    <citation type="submission" date="2024-07" db="EMBL/GenBank/DDBJ databases">
        <authorList>
            <person name="Yu S.T."/>
        </authorList>
    </citation>
    <scope>NUCLEOTIDE SEQUENCE</scope>
    <source>
        <strain evidence="2">R28</strain>
    </source>
</reference>
<evidence type="ECO:0000313" key="2">
    <source>
        <dbReference type="EMBL" id="XDQ38944.1"/>
    </source>
</evidence>
<dbReference type="SUPFAM" id="SSF53448">
    <property type="entry name" value="Nucleotide-diphospho-sugar transferases"/>
    <property type="match status" value="1"/>
</dbReference>
<dbReference type="PANTHER" id="PTHR43685:SF2">
    <property type="entry name" value="GLYCOSYLTRANSFERASE 2-LIKE DOMAIN-CONTAINING PROTEIN"/>
    <property type="match status" value="1"/>
</dbReference>
<organism evidence="2">
    <name type="scientific">Streptomyces sp. R28</name>
    <dbReference type="NCBI Taxonomy" id="3238628"/>
    <lineage>
        <taxon>Bacteria</taxon>
        <taxon>Bacillati</taxon>
        <taxon>Actinomycetota</taxon>
        <taxon>Actinomycetes</taxon>
        <taxon>Kitasatosporales</taxon>
        <taxon>Streptomycetaceae</taxon>
        <taxon>Streptomyces</taxon>
    </lineage>
</organism>
<dbReference type="InterPro" id="IPR029044">
    <property type="entry name" value="Nucleotide-diphossugar_trans"/>
</dbReference>
<dbReference type="InterPro" id="IPR050834">
    <property type="entry name" value="Glycosyltransf_2"/>
</dbReference>
<proteinExistence type="predicted"/>
<dbReference type="EMBL" id="CP163439">
    <property type="protein sequence ID" value="XDQ38944.1"/>
    <property type="molecule type" value="Genomic_DNA"/>
</dbReference>
<feature type="domain" description="Glycosyltransferase 2-like" evidence="1">
    <location>
        <begin position="5"/>
        <end position="168"/>
    </location>
</feature>
<evidence type="ECO:0000259" key="1">
    <source>
        <dbReference type="Pfam" id="PF00535"/>
    </source>
</evidence>